<gene>
    <name evidence="2" type="ORF">IWH25_12875</name>
</gene>
<dbReference type="InterPro" id="IPR013589">
    <property type="entry name" value="Bac_transglu_N"/>
</dbReference>
<protein>
    <submittedName>
        <fullName evidence="2">Transglutaminase family protein</fullName>
    </submittedName>
</protein>
<name>A0A974PWS8_9RHOO</name>
<dbReference type="SMART" id="SM00460">
    <property type="entry name" value="TGc"/>
    <property type="match status" value="1"/>
</dbReference>
<dbReference type="InterPro" id="IPR038765">
    <property type="entry name" value="Papain-like_cys_pep_sf"/>
</dbReference>
<evidence type="ECO:0000313" key="2">
    <source>
        <dbReference type="EMBL" id="QRJ62659.1"/>
    </source>
</evidence>
<dbReference type="Gene3D" id="3.10.620.30">
    <property type="match status" value="1"/>
</dbReference>
<dbReference type="SUPFAM" id="SSF54001">
    <property type="entry name" value="Cysteine proteinases"/>
    <property type="match status" value="1"/>
</dbReference>
<accession>A0A974PWS8</accession>
<dbReference type="InterPro" id="IPR002931">
    <property type="entry name" value="Transglutaminase-like"/>
</dbReference>
<feature type="domain" description="Transglutaminase-like" evidence="1">
    <location>
        <begin position="155"/>
        <end position="218"/>
    </location>
</feature>
<keyword evidence="3" id="KW-1185">Reference proteome</keyword>
<dbReference type="RefSeq" id="WP_203386189.1">
    <property type="nucleotide sequence ID" value="NZ_CP064781.1"/>
</dbReference>
<sequence length="275" mass="30048">MRLHIHHATRYRYTDAAAYSIQHLRLTPRSDLSQQILNWQLSTPGHPRQQRDAHGNTIHTLSLTEPHQEITLIVDGEVETRDAPTLLPRGDGLSPLAYLADSPLATPDGAIAGFALEHYPDGPRRDALLALMQAVCEQVRYQPGSTEVDHTAAEAFALGEGVCQDQAHVFVASCRALGIPARYVSGYLFTDGEHAASHAWADAWLEDENGWLSCDVTHQRFADGHLCRLAVGRDYLDAGPVRGVRRGGSGESLQVKVVVADSPKAVREAQQAAQQ</sequence>
<dbReference type="PANTHER" id="PTHR33490">
    <property type="entry name" value="BLR5614 PROTEIN-RELATED"/>
    <property type="match status" value="1"/>
</dbReference>
<organism evidence="2 3">
    <name type="scientific">Azospira restricta</name>
    <dbReference type="NCBI Taxonomy" id="404405"/>
    <lineage>
        <taxon>Bacteria</taxon>
        <taxon>Pseudomonadati</taxon>
        <taxon>Pseudomonadota</taxon>
        <taxon>Betaproteobacteria</taxon>
        <taxon>Rhodocyclales</taxon>
        <taxon>Rhodocyclaceae</taxon>
        <taxon>Azospira</taxon>
    </lineage>
</organism>
<dbReference type="Pfam" id="PF01841">
    <property type="entry name" value="Transglut_core"/>
    <property type="match status" value="1"/>
</dbReference>
<dbReference type="AlphaFoldDB" id="A0A974PWS8"/>
<dbReference type="Pfam" id="PF08379">
    <property type="entry name" value="Bact_transglu_N"/>
    <property type="match status" value="1"/>
</dbReference>
<evidence type="ECO:0000259" key="1">
    <source>
        <dbReference type="SMART" id="SM00460"/>
    </source>
</evidence>
<dbReference type="Proteomes" id="UP000663444">
    <property type="component" value="Chromosome"/>
</dbReference>
<proteinExistence type="predicted"/>
<dbReference type="EMBL" id="CP064781">
    <property type="protein sequence ID" value="QRJ62659.1"/>
    <property type="molecule type" value="Genomic_DNA"/>
</dbReference>
<dbReference type="KEGG" id="ares:IWH25_12875"/>
<reference evidence="2" key="1">
    <citation type="submission" date="2020-11" db="EMBL/GenBank/DDBJ databases">
        <title>Azospira restricta DSM 18626 genome sequence.</title>
        <authorList>
            <person name="Moe W.M."/>
        </authorList>
    </citation>
    <scope>NUCLEOTIDE SEQUENCE</scope>
    <source>
        <strain evidence="2">DSM 18626</strain>
    </source>
</reference>
<dbReference type="PANTHER" id="PTHR33490:SF6">
    <property type="entry name" value="SLL1049 PROTEIN"/>
    <property type="match status" value="1"/>
</dbReference>
<evidence type="ECO:0000313" key="3">
    <source>
        <dbReference type="Proteomes" id="UP000663444"/>
    </source>
</evidence>